<protein>
    <submittedName>
        <fullName evidence="2">Uncharacterized protein</fullName>
    </submittedName>
</protein>
<sequence>DEGLKTGTENTNVEKPDEQNRDTYVDAIDVDNLTSGDSPVNKSPAPSIAKRLRSNTGKAIGTEGSVGVKAGKKAKNPVRYGRPRPPTELFPSSD</sequence>
<feature type="non-terminal residue" evidence="2">
    <location>
        <position position="1"/>
    </location>
</feature>
<feature type="non-terminal residue" evidence="2">
    <location>
        <position position="94"/>
    </location>
</feature>
<feature type="region of interest" description="Disordered" evidence="1">
    <location>
        <begin position="1"/>
        <end position="94"/>
    </location>
</feature>
<evidence type="ECO:0000256" key="1">
    <source>
        <dbReference type="SAM" id="MobiDB-lite"/>
    </source>
</evidence>
<comment type="caution">
    <text evidence="2">The sequence shown here is derived from an EMBL/GenBank/DDBJ whole genome shotgun (WGS) entry which is preliminary data.</text>
</comment>
<accession>A0A392T0F4</accession>
<dbReference type="EMBL" id="LXQA010479888">
    <property type="protein sequence ID" value="MCI54469.1"/>
    <property type="molecule type" value="Genomic_DNA"/>
</dbReference>
<feature type="compositionally biased region" description="Basic and acidic residues" evidence="1">
    <location>
        <begin position="12"/>
        <end position="24"/>
    </location>
</feature>
<dbReference type="Proteomes" id="UP000265520">
    <property type="component" value="Unassembled WGS sequence"/>
</dbReference>
<organism evidence="2 3">
    <name type="scientific">Trifolium medium</name>
    <dbReference type="NCBI Taxonomy" id="97028"/>
    <lineage>
        <taxon>Eukaryota</taxon>
        <taxon>Viridiplantae</taxon>
        <taxon>Streptophyta</taxon>
        <taxon>Embryophyta</taxon>
        <taxon>Tracheophyta</taxon>
        <taxon>Spermatophyta</taxon>
        <taxon>Magnoliopsida</taxon>
        <taxon>eudicotyledons</taxon>
        <taxon>Gunneridae</taxon>
        <taxon>Pentapetalae</taxon>
        <taxon>rosids</taxon>
        <taxon>fabids</taxon>
        <taxon>Fabales</taxon>
        <taxon>Fabaceae</taxon>
        <taxon>Papilionoideae</taxon>
        <taxon>50 kb inversion clade</taxon>
        <taxon>NPAAA clade</taxon>
        <taxon>Hologalegina</taxon>
        <taxon>IRL clade</taxon>
        <taxon>Trifolieae</taxon>
        <taxon>Trifolium</taxon>
    </lineage>
</organism>
<name>A0A392T0F4_9FABA</name>
<proteinExistence type="predicted"/>
<dbReference type="AlphaFoldDB" id="A0A392T0F4"/>
<feature type="compositionally biased region" description="Polar residues" evidence="1">
    <location>
        <begin position="32"/>
        <end position="41"/>
    </location>
</feature>
<keyword evidence="3" id="KW-1185">Reference proteome</keyword>
<reference evidence="2 3" key="1">
    <citation type="journal article" date="2018" name="Front. Plant Sci.">
        <title>Red Clover (Trifolium pratense) and Zigzag Clover (T. medium) - A Picture of Genomic Similarities and Differences.</title>
        <authorList>
            <person name="Dluhosova J."/>
            <person name="Istvanek J."/>
            <person name="Nedelnik J."/>
            <person name="Repkova J."/>
        </authorList>
    </citation>
    <scope>NUCLEOTIDE SEQUENCE [LARGE SCALE GENOMIC DNA]</scope>
    <source>
        <strain evidence="3">cv. 10/8</strain>
        <tissue evidence="2">Leaf</tissue>
    </source>
</reference>
<evidence type="ECO:0000313" key="2">
    <source>
        <dbReference type="EMBL" id="MCI54469.1"/>
    </source>
</evidence>
<evidence type="ECO:0000313" key="3">
    <source>
        <dbReference type="Proteomes" id="UP000265520"/>
    </source>
</evidence>